<evidence type="ECO:0000313" key="2">
    <source>
        <dbReference type="Proteomes" id="UP001457282"/>
    </source>
</evidence>
<evidence type="ECO:0000313" key="1">
    <source>
        <dbReference type="EMBL" id="KAK9921086.1"/>
    </source>
</evidence>
<dbReference type="EMBL" id="JBEDUW010000006">
    <property type="protein sequence ID" value="KAK9921086.1"/>
    <property type="molecule type" value="Genomic_DNA"/>
</dbReference>
<organism evidence="1 2">
    <name type="scientific">Rubus argutus</name>
    <name type="common">Southern blackberry</name>
    <dbReference type="NCBI Taxonomy" id="59490"/>
    <lineage>
        <taxon>Eukaryota</taxon>
        <taxon>Viridiplantae</taxon>
        <taxon>Streptophyta</taxon>
        <taxon>Embryophyta</taxon>
        <taxon>Tracheophyta</taxon>
        <taxon>Spermatophyta</taxon>
        <taxon>Magnoliopsida</taxon>
        <taxon>eudicotyledons</taxon>
        <taxon>Gunneridae</taxon>
        <taxon>Pentapetalae</taxon>
        <taxon>rosids</taxon>
        <taxon>fabids</taxon>
        <taxon>Rosales</taxon>
        <taxon>Rosaceae</taxon>
        <taxon>Rosoideae</taxon>
        <taxon>Rosoideae incertae sedis</taxon>
        <taxon>Rubus</taxon>
    </lineage>
</organism>
<dbReference type="Proteomes" id="UP001457282">
    <property type="component" value="Unassembled WGS sequence"/>
</dbReference>
<name>A0AAW1WB15_RUBAR</name>
<gene>
    <name evidence="1" type="ORF">M0R45_029615</name>
</gene>
<keyword evidence="2" id="KW-1185">Reference proteome</keyword>
<protein>
    <submittedName>
        <fullName evidence="1">Uncharacterized protein</fullName>
    </submittedName>
</protein>
<comment type="caution">
    <text evidence="1">The sequence shown here is derived from an EMBL/GenBank/DDBJ whole genome shotgun (WGS) entry which is preliminary data.</text>
</comment>
<reference evidence="1 2" key="1">
    <citation type="journal article" date="2023" name="G3 (Bethesda)">
        <title>A chromosome-length genome assembly and annotation of blackberry (Rubus argutus, cv. 'Hillquist').</title>
        <authorList>
            <person name="Bruna T."/>
            <person name="Aryal R."/>
            <person name="Dudchenko O."/>
            <person name="Sargent D.J."/>
            <person name="Mead D."/>
            <person name="Buti M."/>
            <person name="Cavallini A."/>
            <person name="Hytonen T."/>
            <person name="Andres J."/>
            <person name="Pham M."/>
            <person name="Weisz D."/>
            <person name="Mascagni F."/>
            <person name="Usai G."/>
            <person name="Natali L."/>
            <person name="Bassil N."/>
            <person name="Fernandez G.E."/>
            <person name="Lomsadze A."/>
            <person name="Armour M."/>
            <person name="Olukolu B."/>
            <person name="Poorten T."/>
            <person name="Britton C."/>
            <person name="Davik J."/>
            <person name="Ashrafi H."/>
            <person name="Aiden E.L."/>
            <person name="Borodovsky M."/>
            <person name="Worthington M."/>
        </authorList>
    </citation>
    <scope>NUCLEOTIDE SEQUENCE [LARGE SCALE GENOMIC DNA]</scope>
    <source>
        <strain evidence="1">PI 553951</strain>
    </source>
</reference>
<dbReference type="AlphaFoldDB" id="A0AAW1WB15"/>
<accession>A0AAW1WB15</accession>
<sequence>MTSTSHPELTALQCQVMLLFINPNTKLGLAFKDLEVSVIFDGDHLASKRLPDLFVNSRNRSAISFKLGTVRDNDDVVVKKISEGKAQSFEVDLSPVFTYKTDALACIHTLGHCEVFLLVQKWLGCCQHLVQRLLGGCQHQSQTGLGAAKIRVKQAWEGSITGVKQAWAAAKIRFADPQMPAAGLEMPAAGLEMVAADP</sequence>
<proteinExistence type="predicted"/>